<keyword evidence="1" id="KW-0472">Membrane</keyword>
<protein>
    <submittedName>
        <fullName evidence="2">Uncharacterized protein</fullName>
    </submittedName>
</protein>
<name>A0ABP0L5N0_9DINO</name>
<keyword evidence="1" id="KW-0812">Transmembrane</keyword>
<evidence type="ECO:0000313" key="3">
    <source>
        <dbReference type="Proteomes" id="UP001642464"/>
    </source>
</evidence>
<dbReference type="EMBL" id="CAXAMM010014348">
    <property type="protein sequence ID" value="CAK9033517.1"/>
    <property type="molecule type" value="Genomic_DNA"/>
</dbReference>
<feature type="non-terminal residue" evidence="2">
    <location>
        <position position="109"/>
    </location>
</feature>
<keyword evidence="1" id="KW-1133">Transmembrane helix</keyword>
<comment type="caution">
    <text evidence="2">The sequence shown here is derived from an EMBL/GenBank/DDBJ whole genome shotgun (WGS) entry which is preliminary data.</text>
</comment>
<proteinExistence type="predicted"/>
<feature type="non-terminal residue" evidence="2">
    <location>
        <position position="1"/>
    </location>
</feature>
<reference evidence="2 3" key="1">
    <citation type="submission" date="2024-02" db="EMBL/GenBank/DDBJ databases">
        <authorList>
            <person name="Chen Y."/>
            <person name="Shah S."/>
            <person name="Dougan E. K."/>
            <person name="Thang M."/>
            <person name="Chan C."/>
        </authorList>
    </citation>
    <scope>NUCLEOTIDE SEQUENCE [LARGE SCALE GENOMIC DNA]</scope>
</reference>
<accession>A0ABP0L5N0</accession>
<feature type="transmembrane region" description="Helical" evidence="1">
    <location>
        <begin position="42"/>
        <end position="59"/>
    </location>
</feature>
<evidence type="ECO:0000256" key="1">
    <source>
        <dbReference type="SAM" id="Phobius"/>
    </source>
</evidence>
<gene>
    <name evidence="2" type="ORF">SCF082_LOCUS20523</name>
</gene>
<dbReference type="Proteomes" id="UP001642464">
    <property type="component" value="Unassembled WGS sequence"/>
</dbReference>
<evidence type="ECO:0000313" key="2">
    <source>
        <dbReference type="EMBL" id="CAK9033517.1"/>
    </source>
</evidence>
<organism evidence="2 3">
    <name type="scientific">Durusdinium trenchii</name>
    <dbReference type="NCBI Taxonomy" id="1381693"/>
    <lineage>
        <taxon>Eukaryota</taxon>
        <taxon>Sar</taxon>
        <taxon>Alveolata</taxon>
        <taxon>Dinophyceae</taxon>
        <taxon>Suessiales</taxon>
        <taxon>Symbiodiniaceae</taxon>
        <taxon>Durusdinium</taxon>
    </lineage>
</organism>
<keyword evidence="3" id="KW-1185">Reference proteome</keyword>
<sequence>ASIYDDPPRRAAFCQMPWLAAVALLGLETSVAASSGYMWEFLQAFLCMALTSVASGLALHRSATGRSLFDRLDPPGATDAELLAATLARCPWVWQALAALAVLAEPLVE</sequence>